<proteinExistence type="predicted"/>
<dbReference type="Proteomes" id="UP000244855">
    <property type="component" value="Unassembled WGS sequence"/>
</dbReference>
<feature type="region of interest" description="Disordered" evidence="1">
    <location>
        <begin position="1"/>
        <end position="62"/>
    </location>
</feature>
<feature type="compositionally biased region" description="Basic residues" evidence="1">
    <location>
        <begin position="22"/>
        <end position="35"/>
    </location>
</feature>
<reference evidence="2 3" key="1">
    <citation type="journal article" date="2018" name="Sci. Rep.">
        <title>Comparative genomics provides insights into the lifestyle and reveals functional heterogeneity of dark septate endophytic fungi.</title>
        <authorList>
            <person name="Knapp D.G."/>
            <person name="Nemeth J.B."/>
            <person name="Barry K."/>
            <person name="Hainaut M."/>
            <person name="Henrissat B."/>
            <person name="Johnson J."/>
            <person name="Kuo A."/>
            <person name="Lim J.H.P."/>
            <person name="Lipzen A."/>
            <person name="Nolan M."/>
            <person name="Ohm R.A."/>
            <person name="Tamas L."/>
            <person name="Grigoriev I.V."/>
            <person name="Spatafora J.W."/>
            <person name="Nagy L.G."/>
            <person name="Kovacs G.M."/>
        </authorList>
    </citation>
    <scope>NUCLEOTIDE SEQUENCE [LARGE SCALE GENOMIC DNA]</scope>
    <source>
        <strain evidence="2 3">DSE2036</strain>
    </source>
</reference>
<keyword evidence="3" id="KW-1185">Reference proteome</keyword>
<evidence type="ECO:0000313" key="2">
    <source>
        <dbReference type="EMBL" id="PVH90211.1"/>
    </source>
</evidence>
<sequence length="176" mass="20508">MAPTKYRDEAARREARKEQNRRAQRRFRANKRKETRTRTLLDNPQPEPGRSCAEQAKDPRESAQAILERVKSDIRSLVQLSHAQADPEFEGFLAEQWGDVQGLVRWRQRPQHRHNDEVKRSVERADARPAAQSAACRSERSALQLMRQTICRLRKETEVSHTLLWSSSSKRAPIYP</sequence>
<dbReference type="EMBL" id="KZ806565">
    <property type="protein sequence ID" value="PVH90211.1"/>
    <property type="molecule type" value="Genomic_DNA"/>
</dbReference>
<gene>
    <name evidence="2" type="ORF">DM02DRAFT_665383</name>
</gene>
<feature type="region of interest" description="Disordered" evidence="1">
    <location>
        <begin position="111"/>
        <end position="135"/>
    </location>
</feature>
<accession>A0A2V1CX09</accession>
<feature type="compositionally biased region" description="Basic and acidic residues" evidence="1">
    <location>
        <begin position="113"/>
        <end position="127"/>
    </location>
</feature>
<organism evidence="2 3">
    <name type="scientific">Periconia macrospinosa</name>
    <dbReference type="NCBI Taxonomy" id="97972"/>
    <lineage>
        <taxon>Eukaryota</taxon>
        <taxon>Fungi</taxon>
        <taxon>Dikarya</taxon>
        <taxon>Ascomycota</taxon>
        <taxon>Pezizomycotina</taxon>
        <taxon>Dothideomycetes</taxon>
        <taxon>Pleosporomycetidae</taxon>
        <taxon>Pleosporales</taxon>
        <taxon>Massarineae</taxon>
        <taxon>Periconiaceae</taxon>
        <taxon>Periconia</taxon>
    </lineage>
</organism>
<name>A0A2V1CX09_9PLEO</name>
<protein>
    <recommendedName>
        <fullName evidence="4">BZIP domain-containing protein</fullName>
    </recommendedName>
</protein>
<dbReference type="AlphaFoldDB" id="A0A2V1CX09"/>
<evidence type="ECO:0000313" key="3">
    <source>
        <dbReference type="Proteomes" id="UP000244855"/>
    </source>
</evidence>
<evidence type="ECO:0008006" key="4">
    <source>
        <dbReference type="Google" id="ProtNLM"/>
    </source>
</evidence>
<feature type="compositionally biased region" description="Basic and acidic residues" evidence="1">
    <location>
        <begin position="1"/>
        <end position="21"/>
    </location>
</feature>
<evidence type="ECO:0000256" key="1">
    <source>
        <dbReference type="SAM" id="MobiDB-lite"/>
    </source>
</evidence>